<dbReference type="PROSITE" id="PS50853">
    <property type="entry name" value="FN3"/>
    <property type="match status" value="1"/>
</dbReference>
<feature type="compositionally biased region" description="Polar residues" evidence="8">
    <location>
        <begin position="398"/>
        <end position="407"/>
    </location>
</feature>
<evidence type="ECO:0000313" key="10">
    <source>
        <dbReference type="RefSeq" id="XP_042573110.1"/>
    </source>
</evidence>
<feature type="compositionally biased region" description="Low complexity" evidence="8">
    <location>
        <begin position="453"/>
        <end position="471"/>
    </location>
</feature>
<dbReference type="GO" id="GO:0005634">
    <property type="term" value="C:nucleus"/>
    <property type="evidence" value="ECO:0007669"/>
    <property type="project" value="UniProtKB-SubCell"/>
</dbReference>
<evidence type="ECO:0000259" key="9">
    <source>
        <dbReference type="PROSITE" id="PS50853"/>
    </source>
</evidence>
<feature type="compositionally biased region" description="Polar residues" evidence="8">
    <location>
        <begin position="641"/>
        <end position="654"/>
    </location>
</feature>
<feature type="compositionally biased region" description="Basic and acidic residues" evidence="8">
    <location>
        <begin position="211"/>
        <end position="240"/>
    </location>
</feature>
<organism evidence="10">
    <name type="scientific">Cyprinus carpio</name>
    <name type="common">Common carp</name>
    <dbReference type="NCBI Taxonomy" id="7962"/>
    <lineage>
        <taxon>Eukaryota</taxon>
        <taxon>Metazoa</taxon>
        <taxon>Chordata</taxon>
        <taxon>Craniata</taxon>
        <taxon>Vertebrata</taxon>
        <taxon>Euteleostomi</taxon>
        <taxon>Actinopterygii</taxon>
        <taxon>Neopterygii</taxon>
        <taxon>Teleostei</taxon>
        <taxon>Ostariophysi</taxon>
        <taxon>Cypriniformes</taxon>
        <taxon>Cyprinidae</taxon>
        <taxon>Cyprininae</taxon>
        <taxon>Cyprinus</taxon>
    </lineage>
</organism>
<dbReference type="InterPro" id="IPR056565">
    <property type="entry name" value="Fn3_ATF7IP"/>
</dbReference>
<feature type="region of interest" description="Disordered" evidence="8">
    <location>
        <begin position="610"/>
        <end position="757"/>
    </location>
</feature>
<gene>
    <name evidence="10" type="primary">LOC109080134</name>
</gene>
<feature type="compositionally biased region" description="Low complexity" evidence="8">
    <location>
        <begin position="177"/>
        <end position="189"/>
    </location>
</feature>
<evidence type="ECO:0000256" key="6">
    <source>
        <dbReference type="ARBA" id="ARBA00023163"/>
    </source>
</evidence>
<feature type="compositionally biased region" description="Basic and acidic residues" evidence="8">
    <location>
        <begin position="108"/>
        <end position="125"/>
    </location>
</feature>
<dbReference type="InterPro" id="IPR003961">
    <property type="entry name" value="FN3_dom"/>
</dbReference>
<feature type="compositionally biased region" description="Polar residues" evidence="8">
    <location>
        <begin position="241"/>
        <end position="256"/>
    </location>
</feature>
<comment type="subcellular location">
    <subcellularLocation>
        <location evidence="1">Nucleus</location>
    </subcellularLocation>
</comment>
<feature type="compositionally biased region" description="Polar residues" evidence="8">
    <location>
        <begin position="477"/>
        <end position="493"/>
    </location>
</feature>
<evidence type="ECO:0000256" key="4">
    <source>
        <dbReference type="ARBA" id="ARBA00023015"/>
    </source>
</evidence>
<feature type="compositionally biased region" description="Polar residues" evidence="8">
    <location>
        <begin position="697"/>
        <end position="714"/>
    </location>
</feature>
<evidence type="ECO:0000256" key="5">
    <source>
        <dbReference type="ARBA" id="ARBA00023159"/>
    </source>
</evidence>
<dbReference type="AlphaFoldDB" id="A0A9Q9VXQ4"/>
<evidence type="ECO:0000256" key="1">
    <source>
        <dbReference type="ARBA" id="ARBA00004123"/>
    </source>
</evidence>
<dbReference type="PANTHER" id="PTHR23210:SF26">
    <property type="entry name" value="ACTIVATING TRANSCRIPTION FACTOR 7-INTERACTING PROTEIN 1"/>
    <property type="match status" value="1"/>
</dbReference>
<dbReference type="OrthoDB" id="2434995at2759"/>
<keyword evidence="3" id="KW-0678">Repressor</keyword>
<protein>
    <submittedName>
        <fullName evidence="10">Activating transcription factor 7-interacting protein 1-like isoform X1</fullName>
    </submittedName>
</protein>
<feature type="compositionally biased region" description="Low complexity" evidence="8">
    <location>
        <begin position="380"/>
        <end position="397"/>
    </location>
</feature>
<evidence type="ECO:0000256" key="2">
    <source>
        <dbReference type="ARBA" id="ARBA00010344"/>
    </source>
</evidence>
<dbReference type="PANTHER" id="PTHR23210">
    <property type="entry name" value="ACTIVATING TRANSCRIPTION FACTOR 7 INTERACTING PROTEIN"/>
    <property type="match status" value="1"/>
</dbReference>
<dbReference type="GO" id="GO:0006355">
    <property type="term" value="P:regulation of DNA-templated transcription"/>
    <property type="evidence" value="ECO:0007669"/>
    <property type="project" value="TreeGrafter"/>
</dbReference>
<feature type="compositionally biased region" description="Low complexity" evidence="8">
    <location>
        <begin position="83"/>
        <end position="97"/>
    </location>
</feature>
<reference evidence="10" key="1">
    <citation type="submission" date="2025-08" db="UniProtKB">
        <authorList>
            <consortium name="RefSeq"/>
        </authorList>
    </citation>
    <scope>IDENTIFICATION</scope>
    <source>
        <tissue evidence="10">Muscle</tissue>
    </source>
</reference>
<dbReference type="GO" id="GO:0005667">
    <property type="term" value="C:transcription regulator complex"/>
    <property type="evidence" value="ECO:0007669"/>
    <property type="project" value="TreeGrafter"/>
</dbReference>
<evidence type="ECO:0000256" key="8">
    <source>
        <dbReference type="SAM" id="MobiDB-lite"/>
    </source>
</evidence>
<feature type="compositionally biased region" description="Low complexity" evidence="8">
    <location>
        <begin position="715"/>
        <end position="729"/>
    </location>
</feature>
<accession>A0A9Q9VXQ4</accession>
<dbReference type="InterPro" id="IPR031870">
    <property type="entry name" value="ATF7IP_BD"/>
</dbReference>
<dbReference type="Pfam" id="PF16794">
    <property type="entry name" value="fn3_4"/>
    <property type="match status" value="1"/>
</dbReference>
<keyword evidence="5" id="KW-0010">Activator</keyword>
<sequence length="868" mass="90865">MARRLVRLQISPPSRRWPAFEDSSDPQATGCQIHEQENTRPHRSLVKMEVAVPEEPQKKIFRARKTMKMSDRQQLEALHNTLAAATSGSASCSSSSSPPQTPLVNGAHTEKEKVKEKDPNRKEADLMSPAPDSAHCPTSLSFTLSRSPSPPNTQATSPSIDIDDPLVAAEEKKETSNKSSSSSLSASPSGLHCDPEVKEGFLCLSEEDEIQADKDEKKDSSGEKMNVDDEKEDQKDEKGTSENAGADNSASAGTKRSLSEEKEEDDKEIKDQRDGKRARLDGEELEAQLELKITANAGSRHKLEKMVQQLVEERLRVLQLTVFDRSIKELKERVEKIDNATKQQNTMQHINTLQAKISRLAKKFGAANQASENSKRTQEAHAAAAAAQANNATNMTTPQRTVKTTTDPKLASPATGSNSTAIPAQPKPLSTPTTPTSSTLASPAPILQIISTTTSSTPSSTSLPGQSQTGTLLLKTGPSTGVMTNTPASSGGQSVSIQPLLIQLPLAMANGQSGALVNTANGVGLIPVSSLSTVSSNNKAKMTTPATTFILQKPAGSVVSSSSTSSAPAVSLARAVYPGGTGTVSSPSTGISVTTARTPIQCAAVVGVSTAASSPGTTGPAATGSAAAAAGPPSASALASKTDNQASTPKTPSQPGRPKGSVIDLTEDDDDVQVTGVQKATVSPITTQRASGPPPLVSSTTNAGARSAQRSSVDSPSLSRPSSSSSTTLPPLPLAPSPPARLPPEAAHTSPPQQPQLKLARVQSQNGIVLSWCVAETDRNCAAVDTYHLYAYHQDHQGAASGASAQSLWKKIGEVKALPLPMACTLTQFVSGSTYYFAVRAKDVYGRFGPFCEPQCTDVINPASSPSS</sequence>
<dbReference type="KEGG" id="ccar:109080134"/>
<evidence type="ECO:0000256" key="7">
    <source>
        <dbReference type="ARBA" id="ARBA00023242"/>
    </source>
</evidence>
<dbReference type="RefSeq" id="XP_042573110.1">
    <property type="nucleotide sequence ID" value="XM_042717176.1"/>
</dbReference>
<feature type="region of interest" description="Disordered" evidence="8">
    <location>
        <begin position="453"/>
        <end position="493"/>
    </location>
</feature>
<feature type="region of interest" description="Disordered" evidence="8">
    <location>
        <begin position="15"/>
        <end position="43"/>
    </location>
</feature>
<proteinExistence type="inferred from homology"/>
<feature type="compositionally biased region" description="Polar residues" evidence="8">
    <location>
        <begin position="675"/>
        <end position="690"/>
    </location>
</feature>
<keyword evidence="6" id="KW-0804">Transcription</keyword>
<feature type="domain" description="Fibronectin type-III" evidence="9">
    <location>
        <begin position="751"/>
        <end position="863"/>
    </location>
</feature>
<dbReference type="Proteomes" id="UP001155660">
    <property type="component" value="Chromosome B1"/>
</dbReference>
<feature type="compositionally biased region" description="Basic and acidic residues" evidence="8">
    <location>
        <begin position="267"/>
        <end position="281"/>
    </location>
</feature>
<comment type="similarity">
    <text evidence="2">Belongs to the MCAF family.</text>
</comment>
<feature type="compositionally biased region" description="Polar residues" evidence="8">
    <location>
        <begin position="136"/>
        <end position="159"/>
    </location>
</feature>
<keyword evidence="7" id="KW-0539">Nucleus</keyword>
<feature type="compositionally biased region" description="Low complexity" evidence="8">
    <location>
        <begin position="610"/>
        <end position="640"/>
    </location>
</feature>
<feature type="compositionally biased region" description="Low complexity" evidence="8">
    <location>
        <begin position="428"/>
        <end position="441"/>
    </location>
</feature>
<feature type="region of interest" description="Disordered" evidence="8">
    <location>
        <begin position="366"/>
        <end position="441"/>
    </location>
</feature>
<dbReference type="GO" id="GO:0003712">
    <property type="term" value="F:transcription coregulator activity"/>
    <property type="evidence" value="ECO:0007669"/>
    <property type="project" value="TreeGrafter"/>
</dbReference>
<evidence type="ECO:0000256" key="3">
    <source>
        <dbReference type="ARBA" id="ARBA00022491"/>
    </source>
</evidence>
<dbReference type="InterPro" id="IPR026085">
    <property type="entry name" value="ATF7-int"/>
</dbReference>
<dbReference type="GeneID" id="109080134"/>
<keyword evidence="4" id="KW-0805">Transcription regulation</keyword>
<feature type="compositionally biased region" description="Pro residues" evidence="8">
    <location>
        <begin position="730"/>
        <end position="742"/>
    </location>
</feature>
<dbReference type="Pfam" id="PF16788">
    <property type="entry name" value="ATF7IP_BD"/>
    <property type="match status" value="1"/>
</dbReference>
<name>A0A9Q9VXQ4_CYPCA</name>
<feature type="region of interest" description="Disordered" evidence="8">
    <location>
        <begin position="80"/>
        <end position="281"/>
    </location>
</feature>